<organism evidence="4 5">
    <name type="scientific">Anaerococcus kampingae</name>
    <dbReference type="NCBI Taxonomy" id="3115614"/>
    <lineage>
        <taxon>Bacteria</taxon>
        <taxon>Bacillati</taxon>
        <taxon>Bacillota</taxon>
        <taxon>Tissierellia</taxon>
        <taxon>Tissierellales</taxon>
        <taxon>Peptoniphilaceae</taxon>
        <taxon>Anaerococcus</taxon>
    </lineage>
</organism>
<protein>
    <submittedName>
        <fullName evidence="4">Uncharacterized protein</fullName>
    </submittedName>
</protein>
<dbReference type="RefSeq" id="WP_410035705.1">
    <property type="nucleotide sequence ID" value="NZ_JBGMEF010000020.1"/>
</dbReference>
<keyword evidence="5" id="KW-1185">Reference proteome</keyword>
<feature type="coiled-coil region" evidence="1">
    <location>
        <begin position="411"/>
        <end position="491"/>
    </location>
</feature>
<feature type="coiled-coil region" evidence="1">
    <location>
        <begin position="330"/>
        <end position="375"/>
    </location>
</feature>
<gene>
    <name evidence="4" type="ORF">ACCQ42_06425</name>
</gene>
<keyword evidence="3" id="KW-0732">Signal</keyword>
<feature type="signal peptide" evidence="3">
    <location>
        <begin position="1"/>
        <end position="28"/>
    </location>
</feature>
<feature type="chain" id="PRO_5046089013" evidence="3">
    <location>
        <begin position="29"/>
        <end position="593"/>
    </location>
</feature>
<feature type="compositionally biased region" description="Basic and acidic residues" evidence="2">
    <location>
        <begin position="86"/>
        <end position="129"/>
    </location>
</feature>
<dbReference type="EMBL" id="JBGMEF010000020">
    <property type="protein sequence ID" value="MFO3667403.1"/>
    <property type="molecule type" value="Genomic_DNA"/>
</dbReference>
<comment type="caution">
    <text evidence="4">The sequence shown here is derived from an EMBL/GenBank/DDBJ whole genome shotgun (WGS) entry which is preliminary data.</text>
</comment>
<feature type="region of interest" description="Disordered" evidence="2">
    <location>
        <begin position="58"/>
        <end position="170"/>
    </location>
</feature>
<evidence type="ECO:0000313" key="4">
    <source>
        <dbReference type="EMBL" id="MFO3667403.1"/>
    </source>
</evidence>
<evidence type="ECO:0000313" key="5">
    <source>
        <dbReference type="Proteomes" id="UP001637994"/>
    </source>
</evidence>
<accession>A0ABW9MEI0</accession>
<evidence type="ECO:0000256" key="1">
    <source>
        <dbReference type="SAM" id="Coils"/>
    </source>
</evidence>
<proteinExistence type="predicted"/>
<evidence type="ECO:0000256" key="3">
    <source>
        <dbReference type="SAM" id="SignalP"/>
    </source>
</evidence>
<dbReference type="Proteomes" id="UP001637994">
    <property type="component" value="Unassembled WGS sequence"/>
</dbReference>
<keyword evidence="1" id="KW-0175">Coiled coil</keyword>
<sequence>MKGKKICKLAAIMMFASLFPLGINTALADEGDTVPNTEGTEVKEKNLKDYQKDLEAAEKEKAKVNEEINKVDEEIISKTSQIDPNQSRRDAYEKLVELKRERNRVDDDKEQLEKDLEDLKKQGSEKPDVSKLFPSQEEYENQKRRSEERKEQIKGASIERDQKSKELKKKQKEIFIKKYEKERREENFSNLNAEEKKDEQLKIGGLKFEINQLDSQIKDLKTGLNKDENIFRDYESPKLKEMDYQLEIKKEYEEGKVNLDNIDIKIAENETKAKPAINDYIIDEQKYNEVSKQVNDKRSEKSKVVKQIEEKSSIASWIIKIQNDERDLYYQKNKDKLKREQEKIQEETKSLASRKNELDDELSKLGAELSKAIKENNTSSRYSTEYTVKANKYKELKAFLENPLGSTDKLIKEKENLIAEKKAELKRMNEEIARVEEAKSNIKDLTEEEKQKLQKEIDEAKDKKLSYLNKREELEKEIEKIQEIIKVLMVKEDKTPEYYDNNYLGYYNFMTSEKDDEVEIQEKDKEKMVISISRLRIAYNRSVEVFKRAQDFVNNKQMSKERKQRLQSLLEKQVFLLSKTRLIIERLEEIYSY</sequence>
<feature type="compositionally biased region" description="Basic and acidic residues" evidence="2">
    <location>
        <begin position="58"/>
        <end position="76"/>
    </location>
</feature>
<name>A0ABW9MEI0_9FIRM</name>
<reference evidence="4 5" key="1">
    <citation type="journal article" date="2025" name="Anaerobe">
        <title>Description of Anaerococcus kampingiae sp. nov., Anaerococcus groningensis sp. nov., Anaerococcus martiniensis sp. nov., and Anaerococcus cruorum sp. nov., isolated from human clinical specimens.</title>
        <authorList>
            <person name="Boiten K.E."/>
            <person name="Meijer J."/>
            <person name="van Wezel E.M."/>
            <person name="Veloo A.C.M."/>
        </authorList>
    </citation>
    <scope>NUCLEOTIDE SEQUENCE [LARGE SCALE GENOMIC DNA]</scope>
    <source>
        <strain evidence="4 5">ENR0874</strain>
    </source>
</reference>
<feature type="compositionally biased region" description="Basic and acidic residues" evidence="2">
    <location>
        <begin position="140"/>
        <end position="165"/>
    </location>
</feature>
<evidence type="ECO:0000256" key="2">
    <source>
        <dbReference type="SAM" id="MobiDB-lite"/>
    </source>
</evidence>